<feature type="region of interest" description="Disordered" evidence="5">
    <location>
        <begin position="454"/>
        <end position="478"/>
    </location>
</feature>
<keyword evidence="2" id="KW-0479">Metal-binding</keyword>
<dbReference type="GO" id="GO:0000447">
    <property type="term" value="P:endonucleolytic cleavage in ITS1 to separate SSU-rRNA from 5.8S rRNA and LSU-rRNA from tricistronic rRNA transcript (SSU-rRNA, 5.8S rRNA, LSU-rRNA)"/>
    <property type="evidence" value="ECO:0007669"/>
    <property type="project" value="TreeGrafter"/>
</dbReference>
<dbReference type="CDD" id="cd02249">
    <property type="entry name" value="ZZ"/>
    <property type="match status" value="1"/>
</dbReference>
<evidence type="ECO:0000256" key="1">
    <source>
        <dbReference type="ARBA" id="ARBA00007473"/>
    </source>
</evidence>
<evidence type="ECO:0000259" key="7">
    <source>
        <dbReference type="Pfam" id="PF12936"/>
    </source>
</evidence>
<feature type="compositionally biased region" description="Acidic residues" evidence="5">
    <location>
        <begin position="205"/>
        <end position="222"/>
    </location>
</feature>
<feature type="compositionally biased region" description="Basic and acidic residues" evidence="5">
    <location>
        <begin position="44"/>
        <end position="62"/>
    </location>
</feature>
<dbReference type="GO" id="GO:0008270">
    <property type="term" value="F:zinc ion binding"/>
    <property type="evidence" value="ECO:0007669"/>
    <property type="project" value="UniProtKB-KW"/>
</dbReference>
<feature type="compositionally biased region" description="Basic and acidic residues" evidence="5">
    <location>
        <begin position="469"/>
        <end position="478"/>
    </location>
</feature>
<protein>
    <submittedName>
        <fullName evidence="8">Zinc finger, zz type domain-containing protein</fullName>
    </submittedName>
</protein>
<feature type="region of interest" description="Disordered" evidence="5">
    <location>
        <begin position="1"/>
        <end position="173"/>
    </location>
</feature>
<evidence type="ECO:0000256" key="5">
    <source>
        <dbReference type="SAM" id="MobiDB-lite"/>
    </source>
</evidence>
<evidence type="ECO:0000259" key="6">
    <source>
        <dbReference type="Pfam" id="PF00569"/>
    </source>
</evidence>
<dbReference type="InterPro" id="IPR043145">
    <property type="entry name" value="Znf_ZZ_sf"/>
</dbReference>
<dbReference type="GeneID" id="40308963"/>
<reference evidence="8 9" key="1">
    <citation type="submission" date="2017-09" db="EMBL/GenBank/DDBJ databases">
        <title>Genome sequencing of Besnoitia besnoiti strain Bb-Ger1.</title>
        <authorList>
            <person name="Schares G."/>
            <person name="Venepally P."/>
            <person name="Lorenzi H.A."/>
        </authorList>
    </citation>
    <scope>NUCLEOTIDE SEQUENCE [LARGE SCALE GENOMIC DNA]</scope>
    <source>
        <strain evidence="8 9">Bb-Ger1</strain>
    </source>
</reference>
<dbReference type="InterPro" id="IPR018034">
    <property type="entry name" value="Kri1"/>
</dbReference>
<dbReference type="EMBL" id="NWUJ01000002">
    <property type="protein sequence ID" value="PFH37524.1"/>
    <property type="molecule type" value="Genomic_DNA"/>
</dbReference>
<dbReference type="OrthoDB" id="331034at2759"/>
<proteinExistence type="inferred from homology"/>
<dbReference type="InterPro" id="IPR024626">
    <property type="entry name" value="Kri1-like_C"/>
</dbReference>
<evidence type="ECO:0000256" key="3">
    <source>
        <dbReference type="ARBA" id="ARBA00022771"/>
    </source>
</evidence>
<organism evidence="8 9">
    <name type="scientific">Besnoitia besnoiti</name>
    <name type="common">Apicomplexan protozoan</name>
    <dbReference type="NCBI Taxonomy" id="94643"/>
    <lineage>
        <taxon>Eukaryota</taxon>
        <taxon>Sar</taxon>
        <taxon>Alveolata</taxon>
        <taxon>Apicomplexa</taxon>
        <taxon>Conoidasida</taxon>
        <taxon>Coccidia</taxon>
        <taxon>Eucoccidiorida</taxon>
        <taxon>Eimeriorina</taxon>
        <taxon>Sarcocystidae</taxon>
        <taxon>Besnoitia</taxon>
    </lineage>
</organism>
<dbReference type="PANTHER" id="PTHR14490">
    <property type="entry name" value="ZINC FINGER, ZZ TYPE"/>
    <property type="match status" value="1"/>
</dbReference>
<feature type="compositionally biased region" description="Low complexity" evidence="5">
    <location>
        <begin position="89"/>
        <end position="103"/>
    </location>
</feature>
<accession>A0A2A9MK06</accession>
<dbReference type="InterPro" id="IPR000433">
    <property type="entry name" value="Znf_ZZ"/>
</dbReference>
<sequence length="821" mass="92976">MEKRKRRHADGGQAEFGEDGGLQHEQEYPSAKKHSKSGKASGSSEDRKKKEKGRRTDGEGHGYSHGTGNEEAAVGRSSRRAEKKYRGNSHASSATQSSTACESGGEDASSSDQDVDVHKRGDKRHRVADRKKASLQHSSASGDDIAESSQGAHDLFGSDSDGESDLLPRKKSNDIDKIAINKAYAEAYEVRKRREVLQKNKDLLDETDDSESSSDEDEEGDLLSERVESKILDTLARIKNKDSSVYDKKHNFFDDADFADDQDTAAIKGSSKKTTYTDMVRKTLAEHGPTAFVDEEDALSAKKSGSQAPSYRDEMDALKKAFVEAAEGVDEDDGFLQTRQKTEEELAQEEKDYKNFLSSNKGKEQTDMNAVLNRYWAPDDNLDSDERFLRDYILNQGWREDRVALFDEQKNERFDEDEDELNVDQADAFEATYNFRFEEEGGADILGHARRVEGSVRQKNDKRRRQREAKKARLAEEKAQRDEELRRLKAAKKQEILDRIRKIQEMTGHMEVDVSAIDLDADFDPEAHDKEMATMLGDDYEEREEAVEGDELLKVPTGFEQDLGISGEDDQTLQSLSKKQRKLMKLLKKRNARSIDEGEAYAPLPDGEEGDASAPTDVAAEDDSGSPPESSEQDASEWWMCDGCGNGIPGGKKRFDCLTCDNFTLCKQCYRNVRHPHQLVKRTVPLECQPPKDFHPDSSDVSKTIKEYLDEYFQTDYEDIIGKDLPTRFKYTRVRPESYGLTVEDILSKTDKELNAHVSLKKLAPYRPQVPESRRKLQRAMFWRKRTEKEAQRGGKKDKKNPAKQMTKFGITQDRLDAYGD</sequence>
<feature type="domain" description="ZZ-type" evidence="6">
    <location>
        <begin position="640"/>
        <end position="678"/>
    </location>
</feature>
<dbReference type="STRING" id="94643.A0A2A9MK06"/>
<dbReference type="Pfam" id="PF00569">
    <property type="entry name" value="ZZ"/>
    <property type="match status" value="1"/>
</dbReference>
<name>A0A2A9MK06_BESBE</name>
<feature type="region of interest" description="Disordered" evidence="5">
    <location>
        <begin position="783"/>
        <end position="821"/>
    </location>
</feature>
<dbReference type="GO" id="GO:0030686">
    <property type="term" value="C:90S preribosome"/>
    <property type="evidence" value="ECO:0007669"/>
    <property type="project" value="TreeGrafter"/>
</dbReference>
<feature type="compositionally biased region" description="Basic residues" evidence="5">
    <location>
        <begin position="120"/>
        <end position="129"/>
    </location>
</feature>
<feature type="region of interest" description="Disordered" evidence="5">
    <location>
        <begin position="195"/>
        <end position="226"/>
    </location>
</feature>
<dbReference type="VEuPathDB" id="ToxoDB:BESB_039820"/>
<feature type="domain" description="Kri1-like C-terminal" evidence="7">
    <location>
        <begin position="703"/>
        <end position="778"/>
    </location>
</feature>
<feature type="compositionally biased region" description="Basic and acidic residues" evidence="5">
    <location>
        <begin position="195"/>
        <end position="204"/>
    </location>
</feature>
<dbReference type="Gene3D" id="3.30.60.90">
    <property type="match status" value="1"/>
</dbReference>
<evidence type="ECO:0000313" key="9">
    <source>
        <dbReference type="Proteomes" id="UP000224006"/>
    </source>
</evidence>
<dbReference type="Pfam" id="PF05178">
    <property type="entry name" value="Kri1"/>
    <property type="match status" value="1"/>
</dbReference>
<evidence type="ECO:0000256" key="4">
    <source>
        <dbReference type="ARBA" id="ARBA00022833"/>
    </source>
</evidence>
<dbReference type="AlphaFoldDB" id="A0A2A9MK06"/>
<feature type="compositionally biased region" description="Polar residues" evidence="5">
    <location>
        <begin position="135"/>
        <end position="151"/>
    </location>
</feature>
<dbReference type="KEGG" id="bbes:BESB_039820"/>
<evidence type="ECO:0000256" key="2">
    <source>
        <dbReference type="ARBA" id="ARBA00022723"/>
    </source>
</evidence>
<comment type="caution">
    <text evidence="8">The sequence shown here is derived from an EMBL/GenBank/DDBJ whole genome shotgun (WGS) entry which is preliminary data.</text>
</comment>
<comment type="similarity">
    <text evidence="1">Belongs to the KRI1 family.</text>
</comment>
<evidence type="ECO:0000313" key="8">
    <source>
        <dbReference type="EMBL" id="PFH37524.1"/>
    </source>
</evidence>
<gene>
    <name evidence="8" type="ORF">BESB_039820</name>
</gene>
<dbReference type="RefSeq" id="XP_029221533.1">
    <property type="nucleotide sequence ID" value="XM_029362568.1"/>
</dbReference>
<feature type="compositionally biased region" description="Basic residues" evidence="5">
    <location>
        <begin position="77"/>
        <end position="87"/>
    </location>
</feature>
<dbReference type="Proteomes" id="UP000224006">
    <property type="component" value="Chromosome II"/>
</dbReference>
<feature type="region of interest" description="Disordered" evidence="5">
    <location>
        <begin position="597"/>
        <end position="635"/>
    </location>
</feature>
<feature type="compositionally biased region" description="Basic and acidic residues" evidence="5">
    <location>
        <begin position="785"/>
        <end position="795"/>
    </location>
</feature>
<keyword evidence="9" id="KW-1185">Reference proteome</keyword>
<dbReference type="Pfam" id="PF12936">
    <property type="entry name" value="Kri1_C"/>
    <property type="match status" value="1"/>
</dbReference>
<keyword evidence="4" id="KW-0862">Zinc</keyword>
<dbReference type="GO" id="GO:0005730">
    <property type="term" value="C:nucleolus"/>
    <property type="evidence" value="ECO:0007669"/>
    <property type="project" value="TreeGrafter"/>
</dbReference>
<keyword evidence="3" id="KW-0863">Zinc-finger</keyword>
<dbReference type="SUPFAM" id="SSF57850">
    <property type="entry name" value="RING/U-box"/>
    <property type="match status" value="1"/>
</dbReference>
<dbReference type="PANTHER" id="PTHR14490:SF5">
    <property type="entry name" value="PROTEIN KRI1 HOMOLOG"/>
    <property type="match status" value="1"/>
</dbReference>